<gene>
    <name evidence="1" type="ORF">NDU88_003997</name>
</gene>
<evidence type="ECO:0000313" key="2">
    <source>
        <dbReference type="Proteomes" id="UP001066276"/>
    </source>
</evidence>
<reference evidence="1" key="1">
    <citation type="journal article" date="2022" name="bioRxiv">
        <title>Sequencing and chromosome-scale assembly of the giantPleurodeles waltlgenome.</title>
        <authorList>
            <person name="Brown T."/>
            <person name="Elewa A."/>
            <person name="Iarovenko S."/>
            <person name="Subramanian E."/>
            <person name="Araus A.J."/>
            <person name="Petzold A."/>
            <person name="Susuki M."/>
            <person name="Suzuki K.-i.T."/>
            <person name="Hayashi T."/>
            <person name="Toyoda A."/>
            <person name="Oliveira C."/>
            <person name="Osipova E."/>
            <person name="Leigh N.D."/>
            <person name="Simon A."/>
            <person name="Yun M.H."/>
        </authorList>
    </citation>
    <scope>NUCLEOTIDE SEQUENCE</scope>
    <source>
        <strain evidence="1">20211129_DDA</strain>
        <tissue evidence="1">Liver</tissue>
    </source>
</reference>
<proteinExistence type="predicted"/>
<dbReference type="Proteomes" id="UP001066276">
    <property type="component" value="Chromosome 11"/>
</dbReference>
<sequence length="163" mass="17845">MSQAASRKSFPTVSLLPGSLWSLLAPETDWLLWPDHYRPEAASELRTAGQTATEERTAQRMIGAACQPKTAAPFDCCGTCSSHRSSKFGCITWAWVEASEETVFRGGWEQPPFPYQPTCLLEPGGPRSFFKQQPSMGEVDTGGLWGRLLAAALSSWGFTVRAD</sequence>
<organism evidence="1 2">
    <name type="scientific">Pleurodeles waltl</name>
    <name type="common">Iberian ribbed newt</name>
    <dbReference type="NCBI Taxonomy" id="8319"/>
    <lineage>
        <taxon>Eukaryota</taxon>
        <taxon>Metazoa</taxon>
        <taxon>Chordata</taxon>
        <taxon>Craniata</taxon>
        <taxon>Vertebrata</taxon>
        <taxon>Euteleostomi</taxon>
        <taxon>Amphibia</taxon>
        <taxon>Batrachia</taxon>
        <taxon>Caudata</taxon>
        <taxon>Salamandroidea</taxon>
        <taxon>Salamandridae</taxon>
        <taxon>Pleurodelinae</taxon>
        <taxon>Pleurodeles</taxon>
    </lineage>
</organism>
<name>A0AAV7LK33_PLEWA</name>
<dbReference type="EMBL" id="JANPWB010000015">
    <property type="protein sequence ID" value="KAJ1090869.1"/>
    <property type="molecule type" value="Genomic_DNA"/>
</dbReference>
<keyword evidence="2" id="KW-1185">Reference proteome</keyword>
<dbReference type="AlphaFoldDB" id="A0AAV7LK33"/>
<accession>A0AAV7LK33</accession>
<comment type="caution">
    <text evidence="1">The sequence shown here is derived from an EMBL/GenBank/DDBJ whole genome shotgun (WGS) entry which is preliminary data.</text>
</comment>
<protein>
    <submittedName>
        <fullName evidence="1">Uncharacterized protein</fullName>
    </submittedName>
</protein>
<evidence type="ECO:0000313" key="1">
    <source>
        <dbReference type="EMBL" id="KAJ1090869.1"/>
    </source>
</evidence>